<feature type="binding site" evidence="8">
    <location>
        <position position="223"/>
    </location>
    <ligand>
        <name>Zn(2+)</name>
        <dbReference type="ChEBI" id="CHEBI:29105"/>
        <label>1</label>
    </ligand>
</feature>
<dbReference type="AlphaFoldDB" id="A0A2X3MK85"/>
<feature type="binding site" evidence="8">
    <location>
        <position position="201"/>
    </location>
    <ligand>
        <name>Zn(2+)</name>
        <dbReference type="ChEBI" id="CHEBI:29105"/>
        <label>2</label>
    </ligand>
</feature>
<evidence type="ECO:0000256" key="4">
    <source>
        <dbReference type="ARBA" id="ARBA00022723"/>
    </source>
</evidence>
<feature type="binding site" evidence="8">
    <location>
        <position position="170"/>
    </location>
    <ligand>
        <name>Zn(2+)</name>
        <dbReference type="ChEBI" id="CHEBI:29105"/>
        <label>2</label>
    </ligand>
</feature>
<evidence type="ECO:0000256" key="2">
    <source>
        <dbReference type="ARBA" id="ARBA00022438"/>
    </source>
</evidence>
<evidence type="ECO:0000313" key="9">
    <source>
        <dbReference type="EMBL" id="SQD92344.1"/>
    </source>
</evidence>
<evidence type="ECO:0000256" key="1">
    <source>
        <dbReference type="ARBA" id="ARBA00006272"/>
    </source>
</evidence>
<proteinExistence type="inferred from homology"/>
<dbReference type="EMBL" id="LS483254">
    <property type="protein sequence ID" value="SQD92344.1"/>
    <property type="molecule type" value="Genomic_DNA"/>
</dbReference>
<protein>
    <submittedName>
        <fullName evidence="9">Cellulase</fullName>
        <ecNumber evidence="9">3.2.1.4</ecNumber>
    </submittedName>
</protein>
<dbReference type="KEGG" id="bana:BARAN1_0319"/>
<dbReference type="GO" id="GO:0004177">
    <property type="term" value="F:aminopeptidase activity"/>
    <property type="evidence" value="ECO:0007669"/>
    <property type="project" value="UniProtKB-UniRule"/>
</dbReference>
<dbReference type="GO" id="GO:0008810">
    <property type="term" value="F:cellulase activity"/>
    <property type="evidence" value="ECO:0007669"/>
    <property type="project" value="UniProtKB-EC"/>
</dbReference>
<sequence length="343" mass="36461">MELLRKLSEAAGVPGREEEVRTIVRGALKGHVDTVEVDRLGNLIAHKKGQGPKVVVAGHMDEIGFLVSHVDEETGFLRIEPVGGFDPRTLIASRVTVHAKGGPLLGLIGTKPVHILTDEERKKEIRIQDLFVDIGLPGKKAAKAVRVGDPVTLVQSFARVGDLVSGKALDDRVGVYVGIEAVRLLKKHQADVYFVGTVQEEVGLRGARASAFAINPDIGVALDVTLACDMPGVSAHEQVTKLGKGVAIKVKDSASISHPGLVRFLVELAEEKKIPYQMEILPRGGTDAGAIQLAREGAAVVTLSVPTRYVHSVVEAAHVDDIEAAIALLAAFLDACPRADLAL</sequence>
<keyword evidence="5 9" id="KW-0378">Hydrolase</keyword>
<gene>
    <name evidence="9" type="ORF">BARAN1_0319</name>
</gene>
<dbReference type="SUPFAM" id="SSF53187">
    <property type="entry name" value="Zn-dependent exopeptidases"/>
    <property type="match status" value="1"/>
</dbReference>
<dbReference type="Gene3D" id="3.40.630.10">
    <property type="entry name" value="Zn peptidases"/>
    <property type="match status" value="1"/>
</dbReference>
<keyword evidence="9" id="KW-0326">Glycosidase</keyword>
<dbReference type="SUPFAM" id="SSF101821">
    <property type="entry name" value="Aminopeptidase/glucanase lid domain"/>
    <property type="match status" value="1"/>
</dbReference>
<feature type="active site" description="Proton acceptor" evidence="7">
    <location>
        <position position="200"/>
    </location>
</feature>
<accession>A0A2X3MK85</accession>
<dbReference type="Pfam" id="PF05343">
    <property type="entry name" value="Peptidase_M42"/>
    <property type="match status" value="1"/>
</dbReference>
<evidence type="ECO:0000256" key="7">
    <source>
        <dbReference type="PIRSR" id="PIRSR001123-1"/>
    </source>
</evidence>
<organism evidence="9 10">
    <name type="scientific">Candidatus Bipolaricaulis anaerobius</name>
    <dbReference type="NCBI Taxonomy" id="2026885"/>
    <lineage>
        <taxon>Bacteria</taxon>
        <taxon>Candidatus Bipolaricaulota</taxon>
        <taxon>Candidatus Bipolaricaulia</taxon>
        <taxon>Candidatus Bipolaricaulales</taxon>
        <taxon>Candidatus Bipolaricaulaceae</taxon>
        <taxon>Candidatus Bipolaricaulis</taxon>
    </lineage>
</organism>
<keyword evidence="2" id="KW-0031">Aminopeptidase</keyword>
<evidence type="ECO:0000256" key="8">
    <source>
        <dbReference type="PIRSR" id="PIRSR001123-2"/>
    </source>
</evidence>
<comment type="cofactor">
    <cofactor evidence="8">
        <name>a divalent metal cation</name>
        <dbReference type="ChEBI" id="CHEBI:60240"/>
    </cofactor>
    <text evidence="8">Binds 2 divalent metal cations per subunit.</text>
</comment>
<evidence type="ECO:0000256" key="6">
    <source>
        <dbReference type="PIRNR" id="PIRNR001123"/>
    </source>
</evidence>
<dbReference type="Proteomes" id="UP000249818">
    <property type="component" value="Chromosome BARAN1"/>
</dbReference>
<evidence type="ECO:0000256" key="3">
    <source>
        <dbReference type="ARBA" id="ARBA00022670"/>
    </source>
</evidence>
<dbReference type="PIRSF" id="PIRSF001123">
    <property type="entry name" value="PepA_GA"/>
    <property type="match status" value="1"/>
</dbReference>
<keyword evidence="10" id="KW-1185">Reference proteome</keyword>
<evidence type="ECO:0000256" key="5">
    <source>
        <dbReference type="ARBA" id="ARBA00022801"/>
    </source>
</evidence>
<dbReference type="InterPro" id="IPR051464">
    <property type="entry name" value="Peptidase_M42_aminopept"/>
</dbReference>
<dbReference type="RefSeq" id="WP_122030575.1">
    <property type="nucleotide sequence ID" value="NZ_LS483254.1"/>
</dbReference>
<dbReference type="GO" id="GO:0006508">
    <property type="term" value="P:proteolysis"/>
    <property type="evidence" value="ECO:0007669"/>
    <property type="project" value="UniProtKB-KW"/>
</dbReference>
<feature type="binding site" evidence="8">
    <location>
        <position position="170"/>
    </location>
    <ligand>
        <name>Zn(2+)</name>
        <dbReference type="ChEBI" id="CHEBI:29105"/>
        <label>1</label>
    </ligand>
</feature>
<comment type="similarity">
    <text evidence="1 6">Belongs to the peptidase M42 family.</text>
</comment>
<dbReference type="EC" id="3.2.1.4" evidence="9"/>
<dbReference type="GO" id="GO:0046872">
    <property type="term" value="F:metal ion binding"/>
    <property type="evidence" value="ECO:0007669"/>
    <property type="project" value="UniProtKB-UniRule"/>
</dbReference>
<dbReference type="PANTHER" id="PTHR32481:SF0">
    <property type="entry name" value="AMINOPEPTIDASE YPDE-RELATED"/>
    <property type="match status" value="1"/>
</dbReference>
<dbReference type="InterPro" id="IPR023367">
    <property type="entry name" value="Peptidase_M42_dom2"/>
</dbReference>
<dbReference type="CDD" id="cd05656">
    <property type="entry name" value="M42_Frv"/>
    <property type="match status" value="1"/>
</dbReference>
<feature type="binding site" evidence="8">
    <location>
        <position position="59"/>
    </location>
    <ligand>
        <name>Zn(2+)</name>
        <dbReference type="ChEBI" id="CHEBI:29105"/>
        <label>1</label>
    </ligand>
</feature>
<evidence type="ECO:0000313" key="10">
    <source>
        <dbReference type="Proteomes" id="UP000249818"/>
    </source>
</evidence>
<reference evidence="10" key="1">
    <citation type="submission" date="2018-05" db="EMBL/GenBank/DDBJ databases">
        <authorList>
            <person name="Hao L."/>
        </authorList>
    </citation>
    <scope>NUCLEOTIDE SEQUENCE [LARGE SCALE GENOMIC DNA]</scope>
</reference>
<dbReference type="Gene3D" id="2.40.30.40">
    <property type="entry name" value="Peptidase M42, domain 2"/>
    <property type="match status" value="1"/>
</dbReference>
<dbReference type="OrthoDB" id="9772053at2"/>
<dbReference type="InterPro" id="IPR008007">
    <property type="entry name" value="Peptidase_M42"/>
</dbReference>
<keyword evidence="3" id="KW-0645">Protease</keyword>
<keyword evidence="4 8" id="KW-0479">Metal-binding</keyword>
<feature type="binding site" evidence="8">
    <location>
        <position position="311"/>
    </location>
    <ligand>
        <name>Zn(2+)</name>
        <dbReference type="ChEBI" id="CHEBI:29105"/>
        <label>2</label>
    </ligand>
</feature>
<dbReference type="PANTHER" id="PTHR32481">
    <property type="entry name" value="AMINOPEPTIDASE"/>
    <property type="match status" value="1"/>
</dbReference>
<name>A0A2X3MK85_9BACT</name>